<dbReference type="EMBL" id="BMAW01057459">
    <property type="protein sequence ID" value="GFT11227.1"/>
    <property type="molecule type" value="Genomic_DNA"/>
</dbReference>
<proteinExistence type="predicted"/>
<evidence type="ECO:0000313" key="2">
    <source>
        <dbReference type="EMBL" id="GFT11227.1"/>
    </source>
</evidence>
<accession>A0A8X6NF52</accession>
<keyword evidence="1" id="KW-1133">Transmembrane helix</keyword>
<dbReference type="AlphaFoldDB" id="A0A8X6NF52"/>
<feature type="transmembrane region" description="Helical" evidence="1">
    <location>
        <begin position="143"/>
        <end position="165"/>
    </location>
</feature>
<keyword evidence="1" id="KW-0812">Transmembrane</keyword>
<protein>
    <submittedName>
        <fullName evidence="2">Putative RNA-directed DNA polymerase from transposon BS</fullName>
    </submittedName>
</protein>
<reference evidence="2" key="1">
    <citation type="submission" date="2020-08" db="EMBL/GenBank/DDBJ databases">
        <title>Multicomponent nature underlies the extraordinary mechanical properties of spider dragline silk.</title>
        <authorList>
            <person name="Kono N."/>
            <person name="Nakamura H."/>
            <person name="Mori M."/>
            <person name="Yoshida Y."/>
            <person name="Ohtoshi R."/>
            <person name="Malay A.D."/>
            <person name="Moran D.A.P."/>
            <person name="Tomita M."/>
            <person name="Numata K."/>
            <person name="Arakawa K."/>
        </authorList>
    </citation>
    <scope>NUCLEOTIDE SEQUENCE</scope>
</reference>
<gene>
    <name evidence="2" type="primary">RTase_539</name>
    <name evidence="2" type="ORF">NPIL_531161</name>
</gene>
<dbReference type="OrthoDB" id="4841169at2759"/>
<organism evidence="2 3">
    <name type="scientific">Nephila pilipes</name>
    <name type="common">Giant wood spider</name>
    <name type="synonym">Nephila maculata</name>
    <dbReference type="NCBI Taxonomy" id="299642"/>
    <lineage>
        <taxon>Eukaryota</taxon>
        <taxon>Metazoa</taxon>
        <taxon>Ecdysozoa</taxon>
        <taxon>Arthropoda</taxon>
        <taxon>Chelicerata</taxon>
        <taxon>Arachnida</taxon>
        <taxon>Araneae</taxon>
        <taxon>Araneomorphae</taxon>
        <taxon>Entelegynae</taxon>
        <taxon>Araneoidea</taxon>
        <taxon>Nephilidae</taxon>
        <taxon>Nephila</taxon>
    </lineage>
</organism>
<keyword evidence="1" id="KW-0472">Membrane</keyword>
<keyword evidence="2" id="KW-0695">RNA-directed DNA polymerase</keyword>
<evidence type="ECO:0000256" key="1">
    <source>
        <dbReference type="SAM" id="Phobius"/>
    </source>
</evidence>
<keyword evidence="2" id="KW-0548">Nucleotidyltransferase</keyword>
<keyword evidence="2" id="KW-0808">Transferase</keyword>
<dbReference type="Proteomes" id="UP000887013">
    <property type="component" value="Unassembled WGS sequence"/>
</dbReference>
<sequence length="184" mass="20795">MSGGRNLLSNFTIIFGIGDKALPYIYDFLRNRTVEDKLSDSMSRGLKLSQGFLQGFILSPPFPLALWGIEDIISRRCEAGLFAADIVPWKSGADISNLENSVNQTLVDMWNCAESHKMCFNPIKSTTIFFTTNRNPSSYQLKFFRNSLFLLVVRYSISIWALFWIRKLSAVSTLTISCLGVEND</sequence>
<keyword evidence="3" id="KW-1185">Reference proteome</keyword>
<comment type="caution">
    <text evidence="2">The sequence shown here is derived from an EMBL/GenBank/DDBJ whole genome shotgun (WGS) entry which is preliminary data.</text>
</comment>
<dbReference type="GO" id="GO:0003964">
    <property type="term" value="F:RNA-directed DNA polymerase activity"/>
    <property type="evidence" value="ECO:0007669"/>
    <property type="project" value="UniProtKB-KW"/>
</dbReference>
<name>A0A8X6NF52_NEPPI</name>
<evidence type="ECO:0000313" key="3">
    <source>
        <dbReference type="Proteomes" id="UP000887013"/>
    </source>
</evidence>